<organism evidence="2">
    <name type="scientific">Streptomyces albus subsp. chlorinus</name>
    <dbReference type="NCBI Taxonomy" id="337066"/>
    <lineage>
        <taxon>Bacteria</taxon>
        <taxon>Bacillati</taxon>
        <taxon>Actinomycetota</taxon>
        <taxon>Actinomycetes</taxon>
        <taxon>Kitasatosporales</taxon>
        <taxon>Streptomycetaceae</taxon>
        <taxon>Streptomyces</taxon>
    </lineage>
</organism>
<accession>A0A386KS44</accession>
<proteinExistence type="predicted"/>
<name>A0A386KS44_9ACTN</name>
<dbReference type="EMBL" id="MG972810">
    <property type="protein sequence ID" value="AYD88536.1"/>
    <property type="molecule type" value="Genomic_DNA"/>
</dbReference>
<dbReference type="RefSeq" id="WP_173874235.1">
    <property type="nucleotide sequence ID" value="NZ_VJOK01000001.1"/>
</dbReference>
<protein>
    <submittedName>
        <fullName evidence="2">Uncharacterized protein</fullName>
    </submittedName>
</protein>
<feature type="region of interest" description="Disordered" evidence="1">
    <location>
        <begin position="1"/>
        <end position="27"/>
    </location>
</feature>
<feature type="compositionally biased region" description="Low complexity" evidence="1">
    <location>
        <begin position="17"/>
        <end position="27"/>
    </location>
</feature>
<dbReference type="AlphaFoldDB" id="A0A386KS44"/>
<reference evidence="2" key="1">
    <citation type="journal article" date="2018" name="Metab. Eng.">
        <title>Generation of a cluster-free Streptomyces albus chassis strains for improved heterologous expression of secondary metabolite clusters.</title>
        <authorList>
            <person name="Myronovskyi M."/>
            <person name="Rosenkranzer B."/>
            <person name="Nadmid S."/>
            <person name="Pujic P."/>
            <person name="Normand P."/>
            <person name="Luzhetskyy A."/>
        </authorList>
    </citation>
    <scope>NUCLEOTIDE SEQUENCE</scope>
    <source>
        <strain evidence="2">NRRL B-24108</strain>
    </source>
</reference>
<sequence>MSGWRTKRLSASTGVTPVEDPAAEAAEPSAQIVDGKIGAHARSLLPVGGATSAPSVFVLSTPRPDSGTIAIHCGPEVFRQWWKAGIEYERTVIRIADEIRKAERAVERARVWIPFERRRAARALENLRSRCGKELMEAEAAYAPVRKEIAGRLSLERWMRQRRVIDEEIWGWTKAAREDGTVVVHLFRHDVPPSDLDQAATAGRPRLSLPQLREVMIELGRTNARWDKAALAATERALAGTGFAALWHKEFREDFFTGHSYATGPVTGRGNSSSGSSTGGTGGYTGGGFFF</sequence>
<evidence type="ECO:0000313" key="2">
    <source>
        <dbReference type="EMBL" id="AYD88536.1"/>
    </source>
</evidence>
<evidence type="ECO:0000256" key="1">
    <source>
        <dbReference type="SAM" id="MobiDB-lite"/>
    </source>
</evidence>